<name>A0A427AQE0_ENSVE</name>
<protein>
    <submittedName>
        <fullName evidence="2">Uncharacterized protein</fullName>
    </submittedName>
</protein>
<dbReference type="EMBL" id="AMZH03001672">
    <property type="protein sequence ID" value="RRT78454.1"/>
    <property type="molecule type" value="Genomic_DNA"/>
</dbReference>
<dbReference type="AlphaFoldDB" id="A0A427AQE0"/>
<evidence type="ECO:0000313" key="3">
    <source>
        <dbReference type="Proteomes" id="UP000287651"/>
    </source>
</evidence>
<organism evidence="2 3">
    <name type="scientific">Ensete ventricosum</name>
    <name type="common">Abyssinian banana</name>
    <name type="synonym">Musa ensete</name>
    <dbReference type="NCBI Taxonomy" id="4639"/>
    <lineage>
        <taxon>Eukaryota</taxon>
        <taxon>Viridiplantae</taxon>
        <taxon>Streptophyta</taxon>
        <taxon>Embryophyta</taxon>
        <taxon>Tracheophyta</taxon>
        <taxon>Spermatophyta</taxon>
        <taxon>Magnoliopsida</taxon>
        <taxon>Liliopsida</taxon>
        <taxon>Zingiberales</taxon>
        <taxon>Musaceae</taxon>
        <taxon>Ensete</taxon>
    </lineage>
</organism>
<gene>
    <name evidence="2" type="ORF">B296_00023386</name>
</gene>
<accession>A0A427AQE0</accession>
<evidence type="ECO:0000256" key="1">
    <source>
        <dbReference type="SAM" id="MobiDB-lite"/>
    </source>
</evidence>
<reference evidence="2 3" key="1">
    <citation type="journal article" date="2014" name="Agronomy (Basel)">
        <title>A Draft Genome Sequence for Ensete ventricosum, the Drought-Tolerant Tree Against Hunger.</title>
        <authorList>
            <person name="Harrison J."/>
            <person name="Moore K.A."/>
            <person name="Paszkiewicz K."/>
            <person name="Jones T."/>
            <person name="Grant M."/>
            <person name="Ambacheew D."/>
            <person name="Muzemil S."/>
            <person name="Studholme D.J."/>
        </authorList>
    </citation>
    <scope>NUCLEOTIDE SEQUENCE [LARGE SCALE GENOMIC DNA]</scope>
</reference>
<dbReference type="PANTHER" id="PTHR47711">
    <property type="entry name" value="PROTEIN PLASTID TRANSCRIPTIONALLY ACTIVE 16, CHLOROPLASTIC"/>
    <property type="match status" value="1"/>
</dbReference>
<sequence length="175" mass="19667">MIDTGSSANRLSTLPEDQRIQLIDFLGRYFSRFNSKKKRKLQRLKERCQTIPLGAKSSSCRSQRAEDAVSLLDTLFSKAKGLGSEFSCDKLSSQFAAVSQNNNNSDTEEKSRTQIGTTIRGQAKARSLPPKKAVVKQTDPTQEVKNILGGLFKQETIKVDDDQVSELFFIHEKMY</sequence>
<proteinExistence type="predicted"/>
<evidence type="ECO:0000313" key="2">
    <source>
        <dbReference type="EMBL" id="RRT78454.1"/>
    </source>
</evidence>
<dbReference type="Proteomes" id="UP000287651">
    <property type="component" value="Unassembled WGS sequence"/>
</dbReference>
<feature type="region of interest" description="Disordered" evidence="1">
    <location>
        <begin position="100"/>
        <end position="137"/>
    </location>
</feature>
<comment type="caution">
    <text evidence="2">The sequence shown here is derived from an EMBL/GenBank/DDBJ whole genome shotgun (WGS) entry which is preliminary data.</text>
</comment>
<dbReference type="PANTHER" id="PTHR47711:SF2">
    <property type="entry name" value="PROTEIN PLASTID TRANSCRIPTIONALLY ACTIVE 16, CHLOROPLASTIC"/>
    <property type="match status" value="1"/>
</dbReference>
<feature type="non-terminal residue" evidence="2">
    <location>
        <position position="175"/>
    </location>
</feature>